<dbReference type="SUPFAM" id="SSF52540">
    <property type="entry name" value="P-loop containing nucleoside triphosphate hydrolases"/>
    <property type="match status" value="1"/>
</dbReference>
<keyword evidence="2 4" id="KW-0378">Hydrolase</keyword>
<dbReference type="GO" id="GO:0016787">
    <property type="term" value="F:hydrolase activity"/>
    <property type="evidence" value="ECO:0007669"/>
    <property type="project" value="UniProtKB-KW"/>
</dbReference>
<organism evidence="6">
    <name type="scientific">Mesocestoides corti</name>
    <name type="common">Flatworm</name>
    <dbReference type="NCBI Taxonomy" id="53468"/>
    <lineage>
        <taxon>Eukaryota</taxon>
        <taxon>Metazoa</taxon>
        <taxon>Spiralia</taxon>
        <taxon>Lophotrochozoa</taxon>
        <taxon>Platyhelminthes</taxon>
        <taxon>Cestoda</taxon>
        <taxon>Eucestoda</taxon>
        <taxon>Cyclophyllidea</taxon>
        <taxon>Mesocestoididae</taxon>
        <taxon>Mesocestoides</taxon>
    </lineage>
</organism>
<dbReference type="Gene3D" id="3.40.50.300">
    <property type="entry name" value="P-loop containing nucleotide triphosphate hydrolases"/>
    <property type="match status" value="1"/>
</dbReference>
<comment type="domain">
    <text evidence="4">The Q motif is unique to and characteristic of the DEAD box family of RNA helicases and controls ATP binding and hydrolysis.</text>
</comment>
<protein>
    <recommendedName>
        <fullName evidence="4">ATP-dependent RNA helicase</fullName>
        <ecNumber evidence="4">3.6.4.13</ecNumber>
    </recommendedName>
</protein>
<dbReference type="PROSITE" id="PS51192">
    <property type="entry name" value="HELICASE_ATP_BIND_1"/>
    <property type="match status" value="1"/>
</dbReference>
<dbReference type="Pfam" id="PF00270">
    <property type="entry name" value="DEAD"/>
    <property type="match status" value="1"/>
</dbReference>
<dbReference type="InterPro" id="IPR011545">
    <property type="entry name" value="DEAD/DEAH_box_helicase_dom"/>
</dbReference>
<keyword evidence="1 4" id="KW-0547">Nucleotide-binding</keyword>
<dbReference type="GO" id="GO:0003723">
    <property type="term" value="F:RNA binding"/>
    <property type="evidence" value="ECO:0007669"/>
    <property type="project" value="UniProtKB-UniRule"/>
</dbReference>
<proteinExistence type="inferred from homology"/>
<sequence>MTPIQVHTIPLMLQDQPADENAGVVGSFDLMAAAQTGSGKTLAYLLPTLHRIMRTYPSDSMTALANSEYQIQFPSALVLAPTRELVHQIRVEASKVQLDWT</sequence>
<dbReference type="WBParaSite" id="MCU_013839-RA">
    <property type="protein sequence ID" value="MCU_013839-RA"/>
    <property type="gene ID" value="MCU_013839"/>
</dbReference>
<dbReference type="GO" id="GO:0005524">
    <property type="term" value="F:ATP binding"/>
    <property type="evidence" value="ECO:0007669"/>
    <property type="project" value="UniProtKB-UniRule"/>
</dbReference>
<keyword evidence="4" id="KW-0694">RNA-binding</keyword>
<evidence type="ECO:0000256" key="4">
    <source>
        <dbReference type="RuleBase" id="RU365068"/>
    </source>
</evidence>
<dbReference type="EC" id="3.6.4.13" evidence="4"/>
<evidence type="ECO:0000256" key="1">
    <source>
        <dbReference type="ARBA" id="ARBA00022741"/>
    </source>
</evidence>
<dbReference type="InterPro" id="IPR027417">
    <property type="entry name" value="P-loop_NTPase"/>
</dbReference>
<feature type="domain" description="Helicase ATP-binding" evidence="5">
    <location>
        <begin position="21"/>
        <end position="101"/>
    </location>
</feature>
<keyword evidence="3 4" id="KW-0067">ATP-binding</keyword>
<comment type="catalytic activity">
    <reaction evidence="4">
        <text>ATP + H2O = ADP + phosphate + H(+)</text>
        <dbReference type="Rhea" id="RHEA:13065"/>
        <dbReference type="ChEBI" id="CHEBI:15377"/>
        <dbReference type="ChEBI" id="CHEBI:15378"/>
        <dbReference type="ChEBI" id="CHEBI:30616"/>
        <dbReference type="ChEBI" id="CHEBI:43474"/>
        <dbReference type="ChEBI" id="CHEBI:456216"/>
        <dbReference type="EC" id="3.6.4.13"/>
    </reaction>
</comment>
<dbReference type="AlphaFoldDB" id="A0A5K3G665"/>
<evidence type="ECO:0000256" key="2">
    <source>
        <dbReference type="ARBA" id="ARBA00022801"/>
    </source>
</evidence>
<evidence type="ECO:0000259" key="5">
    <source>
        <dbReference type="PROSITE" id="PS51192"/>
    </source>
</evidence>
<evidence type="ECO:0000256" key="3">
    <source>
        <dbReference type="ARBA" id="ARBA00022840"/>
    </source>
</evidence>
<accession>A0A5K3G665</accession>
<dbReference type="PANTHER" id="PTHR24031">
    <property type="entry name" value="RNA HELICASE"/>
    <property type="match status" value="1"/>
</dbReference>
<comment type="similarity">
    <text evidence="4">Belongs to the DEAD box helicase family.</text>
</comment>
<keyword evidence="4" id="KW-0347">Helicase</keyword>
<dbReference type="InterPro" id="IPR014001">
    <property type="entry name" value="Helicase_ATP-bd"/>
</dbReference>
<dbReference type="GO" id="GO:0003724">
    <property type="term" value="F:RNA helicase activity"/>
    <property type="evidence" value="ECO:0007669"/>
    <property type="project" value="UniProtKB-EC"/>
</dbReference>
<evidence type="ECO:0000313" key="6">
    <source>
        <dbReference type="WBParaSite" id="MCU_013839-RA"/>
    </source>
</evidence>
<name>A0A5K3G665_MESCO</name>
<reference evidence="6" key="1">
    <citation type="submission" date="2019-11" db="UniProtKB">
        <authorList>
            <consortium name="WormBaseParasite"/>
        </authorList>
    </citation>
    <scope>IDENTIFICATION</scope>
</reference>
<comment type="function">
    <text evidence="4">RNA helicase.</text>
</comment>